<dbReference type="KEGG" id="mor:MOC_2459"/>
<dbReference type="HOGENOM" id="CLU_1287608_0_0_5"/>
<reference evidence="2 3" key="1">
    <citation type="journal article" date="2014" name="PLoS ONE">
        <title>Genome Information of Methylobacterium oryzae, a Plant-Probiotic Methylotroph in the Phyllosphere.</title>
        <authorList>
            <person name="Kwak M.J."/>
            <person name="Jeong H."/>
            <person name="Madhaiyan M."/>
            <person name="Lee Y."/>
            <person name="Sa T.M."/>
            <person name="Oh T.K."/>
            <person name="Kim J.F."/>
        </authorList>
    </citation>
    <scope>NUCLEOTIDE SEQUENCE [LARGE SCALE GENOMIC DNA]</scope>
    <source>
        <strain evidence="2 3">CBMB20</strain>
    </source>
</reference>
<feature type="region of interest" description="Disordered" evidence="1">
    <location>
        <begin position="50"/>
        <end position="86"/>
    </location>
</feature>
<name>A0A089Q6K4_9HYPH</name>
<organism evidence="2 3">
    <name type="scientific">Methylobacterium oryzae CBMB20</name>
    <dbReference type="NCBI Taxonomy" id="693986"/>
    <lineage>
        <taxon>Bacteria</taxon>
        <taxon>Pseudomonadati</taxon>
        <taxon>Pseudomonadota</taxon>
        <taxon>Alphaproteobacteria</taxon>
        <taxon>Hyphomicrobiales</taxon>
        <taxon>Methylobacteriaceae</taxon>
        <taxon>Methylobacterium</taxon>
    </lineage>
</organism>
<dbReference type="EMBL" id="CP003811">
    <property type="protein sequence ID" value="AIQ90214.1"/>
    <property type="molecule type" value="Genomic_DNA"/>
</dbReference>
<sequence>MPGWAAFGSAVAPVAADAVAEAVDDDAVADDEVVVPGFVSNLSDPALSASGLAPGGWAAGPDDGFRPSVPGPGLPPSGRASLVPGLADTTGSVAGLGGVPSGDPCGPFTVSAGPGALGFAPAAVDAEDVEADAEAVDADVAGDRDAPPGGVDDPGLPGAASGFRPPGPGLSASLGGGVTGKSSNSSASPRPPSTAAAPGARARYGGPASLSPHG</sequence>
<evidence type="ECO:0000313" key="2">
    <source>
        <dbReference type="EMBL" id="AIQ90214.1"/>
    </source>
</evidence>
<feature type="compositionally biased region" description="Low complexity" evidence="1">
    <location>
        <begin position="147"/>
        <end position="160"/>
    </location>
</feature>
<evidence type="ECO:0000313" key="3">
    <source>
        <dbReference type="Proteomes" id="UP000029492"/>
    </source>
</evidence>
<feature type="compositionally biased region" description="Low complexity" evidence="1">
    <location>
        <begin position="182"/>
        <end position="214"/>
    </location>
</feature>
<protein>
    <submittedName>
        <fullName evidence="2">Protein of unassigned function</fullName>
    </submittedName>
</protein>
<feature type="region of interest" description="Disordered" evidence="1">
    <location>
        <begin position="128"/>
        <end position="214"/>
    </location>
</feature>
<proteinExistence type="predicted"/>
<dbReference type="AlphaFoldDB" id="A0A089Q6K4"/>
<keyword evidence="3" id="KW-1185">Reference proteome</keyword>
<accession>A0A089Q6K4</accession>
<gene>
    <name evidence="2" type="ORF">MOC_2459</name>
</gene>
<evidence type="ECO:0000256" key="1">
    <source>
        <dbReference type="SAM" id="MobiDB-lite"/>
    </source>
</evidence>
<feature type="compositionally biased region" description="Acidic residues" evidence="1">
    <location>
        <begin position="128"/>
        <end position="137"/>
    </location>
</feature>
<dbReference type="Proteomes" id="UP000029492">
    <property type="component" value="Chromosome"/>
</dbReference>